<keyword evidence="7" id="KW-1185">Reference proteome</keyword>
<dbReference type="Proteomes" id="UP001213681">
    <property type="component" value="Unassembled WGS sequence"/>
</dbReference>
<organism evidence="6 7">
    <name type="scientific">Penicillium daleae</name>
    <dbReference type="NCBI Taxonomy" id="63821"/>
    <lineage>
        <taxon>Eukaryota</taxon>
        <taxon>Fungi</taxon>
        <taxon>Dikarya</taxon>
        <taxon>Ascomycota</taxon>
        <taxon>Pezizomycotina</taxon>
        <taxon>Eurotiomycetes</taxon>
        <taxon>Eurotiomycetidae</taxon>
        <taxon>Eurotiales</taxon>
        <taxon>Aspergillaceae</taxon>
        <taxon>Penicillium</taxon>
    </lineage>
</organism>
<feature type="region of interest" description="Disordered" evidence="5">
    <location>
        <begin position="177"/>
        <end position="373"/>
    </location>
</feature>
<protein>
    <recommendedName>
        <fullName evidence="2">DNA polymerase delta subunit 3</fullName>
    </recommendedName>
</protein>
<dbReference type="GeneID" id="81598363"/>
<gene>
    <name evidence="6" type="ORF">N7458_004738</name>
</gene>
<dbReference type="GO" id="GO:0006271">
    <property type="term" value="P:DNA strand elongation involved in DNA replication"/>
    <property type="evidence" value="ECO:0007669"/>
    <property type="project" value="TreeGrafter"/>
</dbReference>
<keyword evidence="4" id="KW-0539">Nucleus</keyword>
<reference evidence="6" key="2">
    <citation type="journal article" date="2023" name="IMA Fungus">
        <title>Comparative genomic study of the Penicillium genus elucidates a diverse pangenome and 15 lateral gene transfer events.</title>
        <authorList>
            <person name="Petersen C."/>
            <person name="Sorensen T."/>
            <person name="Nielsen M.R."/>
            <person name="Sondergaard T.E."/>
            <person name="Sorensen J.L."/>
            <person name="Fitzpatrick D.A."/>
            <person name="Frisvad J.C."/>
            <person name="Nielsen K.L."/>
        </authorList>
    </citation>
    <scope>NUCLEOTIDE SEQUENCE</scope>
    <source>
        <strain evidence="6">IBT 16125</strain>
    </source>
</reference>
<reference evidence="6" key="1">
    <citation type="submission" date="2022-12" db="EMBL/GenBank/DDBJ databases">
        <authorList>
            <person name="Petersen C."/>
        </authorList>
    </citation>
    <scope>NUCLEOTIDE SEQUENCE</scope>
    <source>
        <strain evidence="6">IBT 16125</strain>
    </source>
</reference>
<sequence>MDSAKFLAENVLNERRTVTYRSLSRALKVHANRAKQILFEFHRNENAKRAQSVHATYLISGIQKTPEAPATNGHTNDEDEIMQSSPYLPSSMPNQEIVSDAVRVASIILAREEDLEDAKAIFQSISMIHVYSVQSSTLQDLNTLTDVCREMATAHAQDDPLECGQQWGMIQNRNVKRRTGARPPPAPAAAPAPKAKAESTVLSKQSLQTKPAPAKVESKPEESQPTSDSQSSVKSTGKPAAPKREKSNLFSSFAKTKPPKPKAAESAAQSGVEDMMLDDASEDEPEELFPNTADKAPSANRESKKEREEKLKKMMEEEDVDDEEMRDADEELQRELTPEEQPPLLPSKPAELKEEVTVQGGRRRGKRQVTKKRTLKDEEGYLVTREEATWESFSEDEPAPPKKKPAVNVAKGKTGKPGGQGSIMSFFGKK</sequence>
<feature type="compositionally biased region" description="Basic residues" evidence="5">
    <location>
        <begin position="361"/>
        <end position="373"/>
    </location>
</feature>
<dbReference type="PANTHER" id="PTHR17598:SF13">
    <property type="entry name" value="DNA POLYMERASE DELTA SUBUNIT 3"/>
    <property type="match status" value="1"/>
</dbReference>
<comment type="subcellular location">
    <subcellularLocation>
        <location evidence="1">Nucleus</location>
    </subcellularLocation>
</comment>
<dbReference type="PANTHER" id="PTHR17598">
    <property type="entry name" value="DNA POLYMERASE DELTA SUBUNIT 3"/>
    <property type="match status" value="1"/>
</dbReference>
<dbReference type="Pfam" id="PF09507">
    <property type="entry name" value="CDC27"/>
    <property type="match status" value="1"/>
</dbReference>
<feature type="compositionally biased region" description="Acidic residues" evidence="5">
    <location>
        <begin position="316"/>
        <end position="330"/>
    </location>
</feature>
<accession>A0AAD6C6N1</accession>
<evidence type="ECO:0000313" key="7">
    <source>
        <dbReference type="Proteomes" id="UP001213681"/>
    </source>
</evidence>
<feature type="compositionally biased region" description="Polar residues" evidence="5">
    <location>
        <begin position="223"/>
        <end position="235"/>
    </location>
</feature>
<evidence type="ECO:0000313" key="6">
    <source>
        <dbReference type="EMBL" id="KAJ5453782.1"/>
    </source>
</evidence>
<evidence type="ECO:0000256" key="3">
    <source>
        <dbReference type="ARBA" id="ARBA00022705"/>
    </source>
</evidence>
<evidence type="ECO:0000256" key="4">
    <source>
        <dbReference type="ARBA" id="ARBA00023242"/>
    </source>
</evidence>
<comment type="caution">
    <text evidence="6">The sequence shown here is derived from an EMBL/GenBank/DDBJ whole genome shotgun (WGS) entry which is preliminary data.</text>
</comment>
<dbReference type="GO" id="GO:1904161">
    <property type="term" value="P:DNA synthesis involved in UV-damage excision repair"/>
    <property type="evidence" value="ECO:0007669"/>
    <property type="project" value="TreeGrafter"/>
</dbReference>
<feature type="compositionally biased region" description="Acidic residues" evidence="5">
    <location>
        <begin position="275"/>
        <end position="287"/>
    </location>
</feature>
<dbReference type="RefSeq" id="XP_056766738.1">
    <property type="nucleotide sequence ID" value="XM_056908120.1"/>
</dbReference>
<dbReference type="InterPro" id="IPR041913">
    <property type="entry name" value="POLD3_sf"/>
</dbReference>
<name>A0AAD6C6N1_9EURO</name>
<feature type="compositionally biased region" description="Basic and acidic residues" evidence="5">
    <location>
        <begin position="301"/>
        <end position="315"/>
    </location>
</feature>
<dbReference type="AlphaFoldDB" id="A0AAD6C6N1"/>
<evidence type="ECO:0000256" key="5">
    <source>
        <dbReference type="SAM" id="MobiDB-lite"/>
    </source>
</evidence>
<dbReference type="GO" id="GO:0006297">
    <property type="term" value="P:nucleotide-excision repair, DNA gap filling"/>
    <property type="evidence" value="ECO:0007669"/>
    <property type="project" value="TreeGrafter"/>
</dbReference>
<dbReference type="EMBL" id="JAPVEA010000005">
    <property type="protein sequence ID" value="KAJ5453782.1"/>
    <property type="molecule type" value="Genomic_DNA"/>
</dbReference>
<feature type="compositionally biased region" description="Polar residues" evidence="5">
    <location>
        <begin position="200"/>
        <end position="209"/>
    </location>
</feature>
<keyword evidence="3" id="KW-0235">DNA replication</keyword>
<evidence type="ECO:0000256" key="1">
    <source>
        <dbReference type="ARBA" id="ARBA00004123"/>
    </source>
</evidence>
<dbReference type="GO" id="GO:0003887">
    <property type="term" value="F:DNA-directed DNA polymerase activity"/>
    <property type="evidence" value="ECO:0007669"/>
    <property type="project" value="TreeGrafter"/>
</dbReference>
<dbReference type="Gene3D" id="3.90.1030.20">
    <property type="entry name" value="DNA polymerase delta, p66 (Cdc27) subunit, wHTH domain"/>
    <property type="match status" value="1"/>
</dbReference>
<feature type="region of interest" description="Disordered" evidence="5">
    <location>
        <begin position="389"/>
        <end position="430"/>
    </location>
</feature>
<proteinExistence type="predicted"/>
<evidence type="ECO:0000256" key="2">
    <source>
        <dbReference type="ARBA" id="ARBA00017589"/>
    </source>
</evidence>
<dbReference type="GO" id="GO:0043625">
    <property type="term" value="C:delta DNA polymerase complex"/>
    <property type="evidence" value="ECO:0007669"/>
    <property type="project" value="InterPro"/>
</dbReference>
<dbReference type="InterPro" id="IPR019038">
    <property type="entry name" value="POLD3"/>
</dbReference>